<dbReference type="InterPro" id="IPR046492">
    <property type="entry name" value="DUF6585"/>
</dbReference>
<evidence type="ECO:0000313" key="2">
    <source>
        <dbReference type="EMBL" id="APE37500.1"/>
    </source>
</evidence>
<name>A0A1J0VZK4_9NOCA</name>
<dbReference type="Proteomes" id="UP000183810">
    <property type="component" value="Chromosome"/>
</dbReference>
<dbReference type="Pfam" id="PF20226">
    <property type="entry name" value="DUF6585"/>
    <property type="match status" value="1"/>
</dbReference>
<accession>A0A1J0VZK4</accession>
<sequence>MEGRVITPNRPEDATEARHTVPLTQLIHLMAEYQHLGAHRDTFLATPADDTFVRGCGIVAGTIAVIGVICTAVGAWQGGVSLLALAALPVLLALRRGVINRQNRAARIDLFDHGVTVYRSGQRVAGFRWDSTEVRQETIPFHDTVAVTYLLQLTGPGGVEATLDEEGFARAREWARAIQSAITATQLPAAVATIDNGDTVTFGELSLSLDALTFRAESFRWENIHLIDARSGHIRIKTAGTWRSLTPVSTIPNFYIFNELAERLRLTPVG</sequence>
<feature type="transmembrane region" description="Helical" evidence="1">
    <location>
        <begin position="75"/>
        <end position="94"/>
    </location>
</feature>
<keyword evidence="1" id="KW-0812">Transmembrane</keyword>
<evidence type="ECO:0000256" key="1">
    <source>
        <dbReference type="SAM" id="Phobius"/>
    </source>
</evidence>
<keyword evidence="3" id="KW-1185">Reference proteome</keyword>
<protein>
    <submittedName>
        <fullName evidence="2">Uncharacterized protein</fullName>
    </submittedName>
</protein>
<keyword evidence="1" id="KW-1133">Transmembrane helix</keyword>
<feature type="transmembrane region" description="Helical" evidence="1">
    <location>
        <begin position="52"/>
        <end position="69"/>
    </location>
</feature>
<dbReference type="OrthoDB" id="4523591at2"/>
<evidence type="ECO:0000313" key="3">
    <source>
        <dbReference type="Proteomes" id="UP000183810"/>
    </source>
</evidence>
<keyword evidence="1" id="KW-0472">Membrane</keyword>
<dbReference type="EMBL" id="CP018082">
    <property type="protein sequence ID" value="APE37500.1"/>
    <property type="molecule type" value="Genomic_DNA"/>
</dbReference>
<gene>
    <name evidence="2" type="ORF">BOX37_30235</name>
</gene>
<dbReference type="KEGG" id="nsl:BOX37_30235"/>
<proteinExistence type="predicted"/>
<reference evidence="2" key="1">
    <citation type="submission" date="2016-11" db="EMBL/GenBank/DDBJ databases">
        <authorList>
            <person name="Jaros S."/>
            <person name="Januszkiewicz K."/>
            <person name="Wedrychowicz H."/>
        </authorList>
    </citation>
    <scope>NUCLEOTIDE SEQUENCE [LARGE SCALE GENOMIC DNA]</scope>
    <source>
        <strain evidence="2">Y48</strain>
    </source>
</reference>
<dbReference type="AlphaFoldDB" id="A0A1J0VZK4"/>
<organism evidence="2 3">
    <name type="scientific">Nocardia mangyaensis</name>
    <dbReference type="NCBI Taxonomy" id="2213200"/>
    <lineage>
        <taxon>Bacteria</taxon>
        <taxon>Bacillati</taxon>
        <taxon>Actinomycetota</taxon>
        <taxon>Actinomycetes</taxon>
        <taxon>Mycobacteriales</taxon>
        <taxon>Nocardiaceae</taxon>
        <taxon>Nocardia</taxon>
    </lineage>
</organism>